<accession>G0S262</accession>
<proteinExistence type="predicted"/>
<feature type="compositionally biased region" description="Polar residues" evidence="3">
    <location>
        <begin position="937"/>
        <end position="951"/>
    </location>
</feature>
<feature type="region of interest" description="Disordered" evidence="3">
    <location>
        <begin position="430"/>
        <end position="449"/>
    </location>
</feature>
<evidence type="ECO:0000256" key="1">
    <source>
        <dbReference type="ARBA" id="ARBA00022723"/>
    </source>
</evidence>
<feature type="compositionally biased region" description="Polar residues" evidence="3">
    <location>
        <begin position="172"/>
        <end position="181"/>
    </location>
</feature>
<dbReference type="Proteomes" id="UP000008066">
    <property type="component" value="Unassembled WGS sequence"/>
</dbReference>
<dbReference type="SMART" id="SM00906">
    <property type="entry name" value="Fungal_trans"/>
    <property type="match status" value="1"/>
</dbReference>
<dbReference type="PROSITE" id="PS00463">
    <property type="entry name" value="ZN2_CY6_FUNGAL_1"/>
    <property type="match status" value="1"/>
</dbReference>
<dbReference type="GO" id="GO:0003677">
    <property type="term" value="F:DNA binding"/>
    <property type="evidence" value="ECO:0007669"/>
    <property type="project" value="InterPro"/>
</dbReference>
<dbReference type="GO" id="GO:0006351">
    <property type="term" value="P:DNA-templated transcription"/>
    <property type="evidence" value="ECO:0007669"/>
    <property type="project" value="InterPro"/>
</dbReference>
<dbReference type="Pfam" id="PF04082">
    <property type="entry name" value="Fungal_trans"/>
    <property type="match status" value="1"/>
</dbReference>
<keyword evidence="1" id="KW-0479">Metal-binding</keyword>
<feature type="compositionally biased region" description="Basic and acidic residues" evidence="3">
    <location>
        <begin position="978"/>
        <end position="987"/>
    </location>
</feature>
<dbReference type="InterPro" id="IPR036864">
    <property type="entry name" value="Zn2-C6_fun-type_DNA-bd_sf"/>
</dbReference>
<dbReference type="PANTHER" id="PTHR47783:SF1">
    <property type="entry name" value="ZN(II)2CYS6 TRANSCRIPTION FACTOR (EUROFUNG)"/>
    <property type="match status" value="1"/>
</dbReference>
<dbReference type="SMART" id="SM00066">
    <property type="entry name" value="GAL4"/>
    <property type="match status" value="1"/>
</dbReference>
<dbReference type="RefSeq" id="XP_006692114.1">
    <property type="nucleotide sequence ID" value="XM_006692051.1"/>
</dbReference>
<dbReference type="eggNOG" id="ENOG502RYZ7">
    <property type="taxonomic scope" value="Eukaryota"/>
</dbReference>
<dbReference type="GeneID" id="18255649"/>
<dbReference type="STRING" id="759272.G0S262"/>
<dbReference type="PROSITE" id="PS50048">
    <property type="entry name" value="ZN2_CY6_FUNGAL_2"/>
    <property type="match status" value="1"/>
</dbReference>
<evidence type="ECO:0000259" key="4">
    <source>
        <dbReference type="PROSITE" id="PS50048"/>
    </source>
</evidence>
<dbReference type="KEGG" id="cthr:CTHT_0016110"/>
<protein>
    <submittedName>
        <fullName evidence="5">Putative pathway-specific nitrogen regulator protein</fullName>
    </submittedName>
</protein>
<dbReference type="InterPro" id="IPR001138">
    <property type="entry name" value="Zn2Cys6_DnaBD"/>
</dbReference>
<feature type="region of interest" description="Disordered" evidence="3">
    <location>
        <begin position="810"/>
        <end position="1025"/>
    </location>
</feature>
<evidence type="ECO:0000313" key="5">
    <source>
        <dbReference type="EMBL" id="EGS23122.1"/>
    </source>
</evidence>
<gene>
    <name evidence="5" type="ORF">CTHT_0016110</name>
</gene>
<dbReference type="GO" id="GO:0008270">
    <property type="term" value="F:zinc ion binding"/>
    <property type="evidence" value="ECO:0007669"/>
    <property type="project" value="InterPro"/>
</dbReference>
<dbReference type="CDD" id="cd00067">
    <property type="entry name" value="GAL4"/>
    <property type="match status" value="1"/>
</dbReference>
<feature type="domain" description="Zn(2)-C6 fungal-type" evidence="4">
    <location>
        <begin position="36"/>
        <end position="64"/>
    </location>
</feature>
<feature type="region of interest" description="Disordered" evidence="3">
    <location>
        <begin position="108"/>
        <end position="187"/>
    </location>
</feature>
<organism evidence="6">
    <name type="scientific">Chaetomium thermophilum (strain DSM 1495 / CBS 144.50 / IMI 039719)</name>
    <name type="common">Thermochaetoides thermophila</name>
    <dbReference type="NCBI Taxonomy" id="759272"/>
    <lineage>
        <taxon>Eukaryota</taxon>
        <taxon>Fungi</taxon>
        <taxon>Dikarya</taxon>
        <taxon>Ascomycota</taxon>
        <taxon>Pezizomycotina</taxon>
        <taxon>Sordariomycetes</taxon>
        <taxon>Sordariomycetidae</taxon>
        <taxon>Sordariales</taxon>
        <taxon>Chaetomiaceae</taxon>
        <taxon>Thermochaetoides</taxon>
    </lineage>
</organism>
<dbReference type="Pfam" id="PF00172">
    <property type="entry name" value="Zn_clus"/>
    <property type="match status" value="1"/>
</dbReference>
<feature type="compositionally biased region" description="Low complexity" evidence="3">
    <location>
        <begin position="1009"/>
        <end position="1018"/>
    </location>
</feature>
<dbReference type="AlphaFoldDB" id="G0S262"/>
<dbReference type="PANTHER" id="PTHR47783">
    <property type="entry name" value="ZN(II)2CYS6 TRANSCRIPTION FACTOR (EUROFUNG)-RELATED"/>
    <property type="match status" value="1"/>
</dbReference>
<feature type="compositionally biased region" description="Basic and acidic residues" evidence="3">
    <location>
        <begin position="148"/>
        <end position="157"/>
    </location>
</feature>
<dbReference type="OMA" id="CTKNGHQ"/>
<keyword evidence="6" id="KW-1185">Reference proteome</keyword>
<evidence type="ECO:0000256" key="2">
    <source>
        <dbReference type="ARBA" id="ARBA00023242"/>
    </source>
</evidence>
<reference evidence="5 6" key="1">
    <citation type="journal article" date="2011" name="Cell">
        <title>Insight into structure and assembly of the nuclear pore complex by utilizing the genome of a eukaryotic thermophile.</title>
        <authorList>
            <person name="Amlacher S."/>
            <person name="Sarges P."/>
            <person name="Flemming D."/>
            <person name="van Noort V."/>
            <person name="Kunze R."/>
            <person name="Devos D.P."/>
            <person name="Arumugam M."/>
            <person name="Bork P."/>
            <person name="Hurt E."/>
        </authorList>
    </citation>
    <scope>NUCLEOTIDE SEQUENCE [LARGE SCALE GENOMIC DNA]</scope>
    <source>
        <strain evidence="6">DSM 1495 / CBS 144.50 / IMI 039719</strain>
    </source>
</reference>
<evidence type="ECO:0000313" key="6">
    <source>
        <dbReference type="Proteomes" id="UP000008066"/>
    </source>
</evidence>
<feature type="compositionally biased region" description="Polar residues" evidence="3">
    <location>
        <begin position="911"/>
        <end position="928"/>
    </location>
</feature>
<dbReference type="CDD" id="cd12148">
    <property type="entry name" value="fungal_TF_MHR"/>
    <property type="match status" value="1"/>
</dbReference>
<dbReference type="OrthoDB" id="2354469at2759"/>
<name>G0S262_CHATD</name>
<dbReference type="EMBL" id="GL988039">
    <property type="protein sequence ID" value="EGS23122.1"/>
    <property type="molecule type" value="Genomic_DNA"/>
</dbReference>
<dbReference type="InterPro" id="IPR007219">
    <property type="entry name" value="XnlR_reg_dom"/>
</dbReference>
<dbReference type="HOGENOM" id="CLU_007073_0_0_1"/>
<feature type="compositionally biased region" description="Polar residues" evidence="3">
    <location>
        <begin position="988"/>
        <end position="1008"/>
    </location>
</feature>
<dbReference type="GO" id="GO:0000981">
    <property type="term" value="F:DNA-binding transcription factor activity, RNA polymerase II-specific"/>
    <property type="evidence" value="ECO:0007669"/>
    <property type="project" value="InterPro"/>
</dbReference>
<evidence type="ECO:0000256" key="3">
    <source>
        <dbReference type="SAM" id="MobiDB-lite"/>
    </source>
</evidence>
<dbReference type="SUPFAM" id="SSF57701">
    <property type="entry name" value="Zn2/Cys6 DNA-binding domain"/>
    <property type="match status" value="1"/>
</dbReference>
<dbReference type="Gene3D" id="4.10.240.10">
    <property type="entry name" value="Zn(2)-C6 fungal-type DNA-binding domain"/>
    <property type="match status" value="1"/>
</dbReference>
<sequence>MNRIVNTPLGPPPQQKIRFVNNPGQPPAKRRRINAACLTCRKRKTRCDGKKPICTTCSNNGHACMGYSEGEKKEVGVHDDSRTVKIESTPGLHGLDNHSSLLNDTWRRKSTATQNRPPVAGFVDDDMKCDSSSSATVTPRPALDNGNDWDHEEKPASKDTPPNQASSSASSDGSRTANNRSPVHRHTESRRVPYFRYFGTTAIVPGFKKVLVDVIFRKSHQSNNFSKTYSSALGGHDLSSKDLSGYDPDQDPPLDGGERFAYYDAHSPDPVPPLIFMLVDTFFRQLGCNYLFLRKERFVRLLKEKRLEPILVDTVCALAARFVEHPTLIQATTRHFGRPVRKHEYGHLYAQRAKSAIVDHFPCPSVAAVQAALLMAYEAFGANQDSALWMYLGIAIRMVLDLGLQRIEGIKYRGERDPWYTRFWSRRDREELDGPDTKGVEDTLSPEEQREVEQERIDTFWAVFVLDRVISSSTGRPVTFRDDDFDLSLPEPTLDPNTGWPAPFPTFSEIIHLYGRVSDVLNNIRDASDLTEDKMQKLSRMESDLTALYKKQDSRLHFNPVNFRQYVEMNQGTTFILLHFWFHALIIVLHQPTLLTPFHDMKPIQLLPNSPQLSMSSAKTIADILAFAELIDPKSLVGNPFTSQPIYIAACAFLMESVANTSTPPSREGTPVPDAKNDHNRWGREGQPKHSLLAHAANENYQRCYKSLQELEKYWAGVGYILNALDQKSKGIWDCEAFSKDESTYAERELRSRLDVSNSPAPPTAPFACALLTGTTNSPNTNVTVMLKDSATAQVATATITLPPPSVLAQSAQVPAPTPPGNMVYDPIRQSLPGTPQPPTYLQPSIGTPRFPPNTPRESRSSQSPGSGKLHVQIKYEMSPPVDMDSINQRGDMRPPPLHAASGSFSDHDSMPQSSYNTPNSQQHSAYDSATMHDRSSSGTPTDSGVSQQHSLPAHNHNSSYLSHHHDQYGHNHHGNSNHHDYMHHDNNSASHNTNYVTGMDFSQSNMIPGSGVSPSPSNGGGSTGFGMLNPVPEINLNDVFELSTDINIESLGTESDTMVAPAPWLELLPLERLVGLFEEGINAQQGQTQGQWYHHGRD</sequence>
<keyword evidence="2" id="KW-0539">Nucleus</keyword>